<organism evidence="2 3">
    <name type="scientific">Hypericibacter terrae</name>
    <dbReference type="NCBI Taxonomy" id="2602015"/>
    <lineage>
        <taxon>Bacteria</taxon>
        <taxon>Pseudomonadati</taxon>
        <taxon>Pseudomonadota</taxon>
        <taxon>Alphaproteobacteria</taxon>
        <taxon>Rhodospirillales</taxon>
        <taxon>Dongiaceae</taxon>
        <taxon>Hypericibacter</taxon>
    </lineage>
</organism>
<proteinExistence type="predicted"/>
<dbReference type="Gene3D" id="2.150.10.10">
    <property type="entry name" value="Serralysin-like metalloprotease, C-terminal"/>
    <property type="match status" value="2"/>
</dbReference>
<reference evidence="2 3" key="1">
    <citation type="submission" date="2019-08" db="EMBL/GenBank/DDBJ databases">
        <title>Hyperibacter terrae gen. nov., sp. nov. and Hyperibacter viscosus sp. nov., two new members in the family Rhodospirillaceae isolated from the rhizosphere of Hypericum perforatum.</title>
        <authorList>
            <person name="Noviana Z."/>
        </authorList>
    </citation>
    <scope>NUCLEOTIDE SEQUENCE [LARGE SCALE GENOMIC DNA]</scope>
    <source>
        <strain evidence="2 3">R5913</strain>
    </source>
</reference>
<dbReference type="Pfam" id="PF17963">
    <property type="entry name" value="Big_9"/>
    <property type="match status" value="16"/>
</dbReference>
<dbReference type="NCBIfam" id="NF012211">
    <property type="entry name" value="tand_rpt_95"/>
    <property type="match status" value="15"/>
</dbReference>
<dbReference type="Gene3D" id="2.160.20.160">
    <property type="match status" value="4"/>
</dbReference>
<evidence type="ECO:0000256" key="1">
    <source>
        <dbReference type="SAM" id="MobiDB-lite"/>
    </source>
</evidence>
<dbReference type="SUPFAM" id="SSF51120">
    <property type="entry name" value="beta-Roll"/>
    <property type="match status" value="8"/>
</dbReference>
<feature type="compositionally biased region" description="Polar residues" evidence="1">
    <location>
        <begin position="414"/>
        <end position="433"/>
    </location>
</feature>
<dbReference type="InterPro" id="IPR011049">
    <property type="entry name" value="Serralysin-like_metalloprot_C"/>
</dbReference>
<accession>A0A5J6MS90</accession>
<protein>
    <recommendedName>
        <fullName evidence="4">Tandem-95 repeat protein</fullName>
    </recommendedName>
</protein>
<dbReference type="EMBL" id="CP042906">
    <property type="protein sequence ID" value="QEX19957.1"/>
    <property type="molecule type" value="Genomic_DNA"/>
</dbReference>
<dbReference type="Proteomes" id="UP000326202">
    <property type="component" value="Chromosome"/>
</dbReference>
<gene>
    <name evidence="2" type="ORF">FRZ44_52720</name>
</gene>
<feature type="region of interest" description="Disordered" evidence="1">
    <location>
        <begin position="608"/>
        <end position="633"/>
    </location>
</feature>
<name>A0A5J6MS90_9PROT</name>
<dbReference type="Pfam" id="PF00353">
    <property type="entry name" value="HemolysinCabind"/>
    <property type="match status" value="7"/>
</dbReference>
<evidence type="ECO:0000313" key="2">
    <source>
        <dbReference type="EMBL" id="QEX19957.1"/>
    </source>
</evidence>
<dbReference type="InterPro" id="IPR001343">
    <property type="entry name" value="Hemolysn_Ca-bd"/>
</dbReference>
<dbReference type="RefSeq" id="WP_151179971.1">
    <property type="nucleotide sequence ID" value="NZ_CP042906.1"/>
</dbReference>
<feature type="compositionally biased region" description="Polar residues" evidence="1">
    <location>
        <begin position="608"/>
        <end position="628"/>
    </location>
</feature>
<dbReference type="KEGG" id="htq:FRZ44_52720"/>
<dbReference type="Gene3D" id="2.60.40.3440">
    <property type="match status" value="15"/>
</dbReference>
<keyword evidence="3" id="KW-1185">Reference proteome</keyword>
<dbReference type="InterPro" id="IPR018511">
    <property type="entry name" value="Hemolysin-typ_Ca-bd_CS"/>
</dbReference>
<dbReference type="OrthoDB" id="7291734at2"/>
<evidence type="ECO:0008006" key="4">
    <source>
        <dbReference type="Google" id="ProtNLM"/>
    </source>
</evidence>
<evidence type="ECO:0000313" key="3">
    <source>
        <dbReference type="Proteomes" id="UP000326202"/>
    </source>
</evidence>
<feature type="region of interest" description="Disordered" evidence="1">
    <location>
        <begin position="413"/>
        <end position="434"/>
    </location>
</feature>
<dbReference type="GO" id="GO:0005509">
    <property type="term" value="F:calcium ion binding"/>
    <property type="evidence" value="ECO:0007669"/>
    <property type="project" value="InterPro"/>
</dbReference>
<dbReference type="PROSITE" id="PS00330">
    <property type="entry name" value="HEMOLYSIN_CALCIUM"/>
    <property type="match status" value="1"/>
</dbReference>
<feature type="region of interest" description="Disordered" evidence="1">
    <location>
        <begin position="119"/>
        <end position="147"/>
    </location>
</feature>
<sequence>MLAIRMARLFSIDPLTAAAPIQMEWVRFDGIAPAEAAHAPHVITVDPPEPGQSIGIDVDVDTTLQFAFDLSDARVELVDNAIRVDLPNSGVITLFGERIEQSLANSQGNVEEILGSLSTPADGSPPPAQGHLFRHGPPDGGSIDPASTLHDTAIARPVLLNPLAGTSLSYRDIDGPPAPADLTSRHDVHAPGDPLVGVNDAFTLTEDGSVSVGAPGVLGNDTGSSSLGAAATLLSGPAHGLLTLNSDGSFTYTPDADFNGTDSYSYKLTGGGKTDTATVSLTVGAVADIAADSVTTPEETAVTSTVLANDSFENAAHRLTSFTQGGHGTVTRDDNGTVLDLSDDKLVYTPNTDFHGSDSYSYTVTSGSVTETATVSVTVTGVADIAPDIATTHEDTAVTTAVLANDTFEDPSRRLTSFTQGSHGTVTRDSNGTPLDLTDDKLVYTPNPDFNGSDSYSYTVTSGGATESATVSVWVNATDNIVIDSATTNEDTAVTTDVLANDLFVDPARQLTQFTQAAHGTVARDDNGTPLDLSDDKLTYTPDADFNGTDGYVYIVTSGGVTEAATVSVTVNPVADGAPDSATTAEDTAVTTAVLANDSFEDPTHQLTSFTQGAHGSVTRDNNGTPSNLADDRLTYTPNPDFNGSDSYSYTVTSGGLTETTTVSVTVNAVADIVADSATTNEDSAVTTAVLANDTFESAVRQLTSFTQAAHGTVTRDDNGSVADLTDDKLVYTPNADFNGSDSYSYTVTSGGVTETATVSVTVNAAADIAADSATTTEDSAVTMAVLANDGFEDPARQLTAFTQGAHGTVTRDDNGTAADLSDDKLVYTPNADFNGSDSYSYTVTSGGVTETTTASVTVNAAADIVADSATTNEDTAVATAVLANDSFEDPARQLTSFTQGGHGTVTRDDNGTAADLTDDKLTYTPNADFNGTDSYQYTVTSGGVTETATVSVAVNAVADIAADNATTNEDGAVTTAVMANDGFDDPARQLTSFTQATHGTVTRDTNGTTADLSDDKLTYTPNADFNGTDSYQYTVTSGGVTETATVSATVNAVADILADSATTNEDTAVTTAVLTNDTFEDPARQLTSFTQGANGTVTRDNNGTPLDLTDDKLVYTPNADFNGTDSYSYTVTSGGLTETATVSVMVNAVADIAADTVTTNEDSAVTTAVLANDTFEDPARQLTSFTQGANGAVTRNDNGTAADLTDDKLTYTPNADFNGSDSYQYTVTSGGVTETVTVSVTVNAVADIAADSATTNEDSAVATAVLANDSFEDPARQLSSFTQAAHGTVTRDDNGTAADLADDKLVYTPDADFNGADSYSYTVTSGGVTETATVSVTVNAVADIVADSATTNEDVAVTTAVLANDSFDDPARQLTAFTQAGHGTVTRDDNGTAADLTDDKLVYTPDADFNGADSYSYTVTSGGVTETATVSVTVNAVADIAADSATTNEDTSVTTAVLANDGFDDPARQLTSFTQAGHGTVTRDDNGTAADLTDDKLVYTPSADFNGADSYSYTVTSGGVTETATVSVTVNAAADIVADSATTNEDAAVTAAVLADDTFEDPARQLTSFTQGAHGTVTRDTNGTALDLSDDKLVYTPNADFNGSDSYQYIVTSGGVTETATVSVTVNAVADIVADSATTGVDTAVTTAVLANDSFEDPARQLTSFTQAAHGTVTRDDNGTALDLTDDKLTYTPDAGFIGSDSYSYTVTSSGLTETTTVSVSVLGSLFTDGDDALDFSGIAAGTYAPGSQYDALDGNDSVVLPADGTAAAQAGYDPSQDFHAGLGNDAVVGGALDDLIFGDDGNDTLEGGSGNNLLDGGSGEDVADYSGASGAVAINAATGIATRSDGTDTLSGIEDIVGSAFGDAVSGYGSGVVDLGGGADSLALANGGGTVTVSNTETVTGGTGADTVTLGAAQTAGTIDLGAGTDSLTLANGANTLTVSNTETIGGGTGADAITLGAAQAAGTIDLGAGADSLTLANGGNTLTVSNAETVTGGTGADAITLGAAQASGAIDLGADADSLILANGSNTLTVSNTETITGGTGADAVTLGAAQAVGTIDLGAGSDSLILANGSNILTVSNTETITGGTGADAITLGAAQAAGTIDLGAGADSLTLSSAGANMLTVSNTETITGGTAADTITLGAAQAAGTINLGAGTDSLTLANGSNTLTVTGTETITGGTGADAITLGAVQASGTIDLGGGSDSLTLVNGSNTLTVSNTETITGGTGADVITLGAAQASGTINLSTGADSLTLADGANTLTVTGTETITGGTGADTITLGAPQTSGTIDLAGGSDNLTLANGGNTLTISNTETVTGGTGADILTLGTFLVGGIIDLGTGSDSLALSSAGANSITVSNTETITGGTAADTITLGAAQASGTIDLGAGSDSLTLANGGNTLTVTNSETVTGGTGADVITLGGAQTSGTIDLGAGSDTLVLSSAGANTLTVSNTETITGGTSADTITLGAAQASGTINLGAGTDSLTLANGGNTLTVTGTETITGGTGSDAVTLGAVQASGTIDLGAGSDSLTLANGSNTLTVSNAETIAGGTGADVITLGAAQASGSIDLGAGTDSLTLADGGNTLTVSNTETITGGIDADIVTLGAAQASGTIDLGAGSDSLTLANGGNTLTVSNTETITGGTGADVVTLATILTAALVDLGGGSDSLTLSSAGANSATISNTETITGGTAADTITLGAAQASGTINLGAGTDSLTLANGSNTLTVSNSETITGGTGADAITLGVAQTSGTIDLGGGADSLVLSTAGNNTLTVSNVETIGVSSATARTDTITLGAAQASGTIDLGAGSDSLILANGGNTLTVSNTETVTGGTGADIITLGAAQASGAIDLGAGTDSLTLANGGNTLTVSNSETITGGTGADIITLGAAQASGSIDLGAGADSLTLANGGNTLTVSNTETVTGGTGADIITLGAAQSSGTINLGAGTDSLTLANGGNTLTVTATETITGGTGADVITLGAAQASGTIDLGAGTDTLNLANGGNTLTISNVETINGGTGADIITLGAAQMSGTISLSSGADSVTLSSAGNNSLTFISTRTIIGGSQDDNITLGSTWTAATTVNGNAGNDTVTLFAANHTVTLTNLSNVETLNVQAGFDYSLTLVDGNVAAGQQMAINASGLGVNDVLTVNGAAELDGKLVLTGGSGNDNLTGGSGNDLLRGNGGNDTLTGGAGDDTIAADSLDSANGGTNTAAANALLTAGAAHGDMLVFASTIDLTNVALNTRFQNFETVSIANADSGAAGNQTLSLNINDVLDLSGSGATTATPGGAGYSAQKAVRIEADSTDTINLVNTGGSDHWLTATGATGVPAGYTLFAHVTSGASPSVNEDGYVLVAGDGSNVVHS</sequence>